<evidence type="ECO:0000313" key="6">
    <source>
        <dbReference type="EMBL" id="KAH9305504.1"/>
    </source>
</evidence>
<name>A0AA38FK74_TAXCH</name>
<dbReference type="PANTHER" id="PTHR31339:SF9">
    <property type="entry name" value="PLASMIN AND FIBRONECTIN-BINDING PROTEIN A"/>
    <property type="match status" value="1"/>
</dbReference>
<accession>A0AA38FK74</accession>
<reference evidence="6 7" key="1">
    <citation type="journal article" date="2021" name="Nat. Plants">
        <title>The Taxus genome provides insights into paclitaxel biosynthesis.</title>
        <authorList>
            <person name="Xiong X."/>
            <person name="Gou J."/>
            <person name="Liao Q."/>
            <person name="Li Y."/>
            <person name="Zhou Q."/>
            <person name="Bi G."/>
            <person name="Li C."/>
            <person name="Du R."/>
            <person name="Wang X."/>
            <person name="Sun T."/>
            <person name="Guo L."/>
            <person name="Liang H."/>
            <person name="Lu P."/>
            <person name="Wu Y."/>
            <person name="Zhang Z."/>
            <person name="Ro D.K."/>
            <person name="Shang Y."/>
            <person name="Huang S."/>
            <person name="Yan J."/>
        </authorList>
    </citation>
    <scope>NUCLEOTIDE SEQUENCE [LARGE SCALE GENOMIC DNA]</scope>
    <source>
        <tissue evidence="6">Leaf</tissue>
    </source>
</reference>
<gene>
    <name evidence="6" type="ORF">KI387_009908</name>
</gene>
<dbReference type="AlphaFoldDB" id="A0AA38FK74"/>
<sequence>MMRTLGFCVLVLLCIMPAGLATRAERNWKFRASGLRIKQQSVCPDKRVSSTRPHSVSITEFGAVGDGVTLNTHAFENAIFYLRSFADKGGAQLFVPAGRWLTGSFNLTSHLTLNLDKNAVILGSQDSKHWPVLDPLPSYGRGRELSGGRHSSLITAFNMTDIIITGENGTIDGQGSIWWDSFHNHTLSYTRPHLVEVVDSTDVFISNLTFLNSPFWNIHPVYCSNVHIESVTILAPSGSPNTDGIDPDSSSYVCIENCYIRTGDDMISIKSGWDEYGIAYGRPSSNIIIRNVTGETPTSAGLALGSEMSGGIRDVQVENLNVYNSRYGIRLKTAPGRGGYVKDIFISKVTLMDVQIALAFTGDFGDHPDDGYDPSALPDVDRISFTDILGSNITIAGYIEGVQKAPFTGICLSNISLNVTSDSAWNCSNVYGFSESVLPLPCAQLQNPIPGSSSVCPFHFSSLGKDM</sequence>
<feature type="signal peptide" evidence="5">
    <location>
        <begin position="1"/>
        <end position="21"/>
    </location>
</feature>
<dbReference type="Pfam" id="PF00295">
    <property type="entry name" value="Glyco_hydro_28"/>
    <property type="match status" value="1"/>
</dbReference>
<dbReference type="SUPFAM" id="SSF51126">
    <property type="entry name" value="Pectin lyase-like"/>
    <property type="match status" value="1"/>
</dbReference>
<dbReference type="InterPro" id="IPR000743">
    <property type="entry name" value="Glyco_hydro_28"/>
</dbReference>
<dbReference type="Gene3D" id="2.160.20.10">
    <property type="entry name" value="Single-stranded right-handed beta-helix, Pectin lyase-like"/>
    <property type="match status" value="1"/>
</dbReference>
<evidence type="ECO:0000256" key="2">
    <source>
        <dbReference type="ARBA" id="ARBA00022801"/>
    </source>
</evidence>
<keyword evidence="5" id="KW-0732">Signal</keyword>
<dbReference type="GO" id="GO:0004650">
    <property type="term" value="F:polygalacturonase activity"/>
    <property type="evidence" value="ECO:0007669"/>
    <property type="project" value="InterPro"/>
</dbReference>
<evidence type="ECO:0000313" key="7">
    <source>
        <dbReference type="Proteomes" id="UP000824469"/>
    </source>
</evidence>
<dbReference type="OMA" id="NWFRSET"/>
<organism evidence="6 7">
    <name type="scientific">Taxus chinensis</name>
    <name type="common">Chinese yew</name>
    <name type="synonym">Taxus wallichiana var. chinensis</name>
    <dbReference type="NCBI Taxonomy" id="29808"/>
    <lineage>
        <taxon>Eukaryota</taxon>
        <taxon>Viridiplantae</taxon>
        <taxon>Streptophyta</taxon>
        <taxon>Embryophyta</taxon>
        <taxon>Tracheophyta</taxon>
        <taxon>Spermatophyta</taxon>
        <taxon>Pinopsida</taxon>
        <taxon>Pinidae</taxon>
        <taxon>Conifers II</taxon>
        <taxon>Cupressales</taxon>
        <taxon>Taxaceae</taxon>
        <taxon>Taxus</taxon>
    </lineage>
</organism>
<evidence type="ECO:0000256" key="5">
    <source>
        <dbReference type="SAM" id="SignalP"/>
    </source>
</evidence>
<comment type="similarity">
    <text evidence="1 4">Belongs to the glycosyl hydrolase 28 family.</text>
</comment>
<keyword evidence="2 4" id="KW-0378">Hydrolase</keyword>
<dbReference type="InterPro" id="IPR012334">
    <property type="entry name" value="Pectin_lyas_fold"/>
</dbReference>
<dbReference type="InterPro" id="IPR051801">
    <property type="entry name" value="GH28_Enzymes"/>
</dbReference>
<evidence type="ECO:0008006" key="8">
    <source>
        <dbReference type="Google" id="ProtNLM"/>
    </source>
</evidence>
<dbReference type="GO" id="GO:0005975">
    <property type="term" value="P:carbohydrate metabolic process"/>
    <property type="evidence" value="ECO:0007669"/>
    <property type="project" value="InterPro"/>
</dbReference>
<protein>
    <recommendedName>
        <fullName evidence="8">Polygalacturonase</fullName>
    </recommendedName>
</protein>
<evidence type="ECO:0000256" key="3">
    <source>
        <dbReference type="ARBA" id="ARBA00023295"/>
    </source>
</evidence>
<keyword evidence="7" id="KW-1185">Reference proteome</keyword>
<evidence type="ECO:0000256" key="1">
    <source>
        <dbReference type="ARBA" id="ARBA00008834"/>
    </source>
</evidence>
<keyword evidence="3 4" id="KW-0326">Glycosidase</keyword>
<evidence type="ECO:0000256" key="4">
    <source>
        <dbReference type="RuleBase" id="RU361169"/>
    </source>
</evidence>
<dbReference type="PANTHER" id="PTHR31339">
    <property type="entry name" value="PECTIN LYASE-RELATED"/>
    <property type="match status" value="1"/>
</dbReference>
<dbReference type="EMBL" id="JAHRHJ020000008">
    <property type="protein sequence ID" value="KAH9305504.1"/>
    <property type="molecule type" value="Genomic_DNA"/>
</dbReference>
<comment type="caution">
    <text evidence="6">The sequence shown here is derived from an EMBL/GenBank/DDBJ whole genome shotgun (WGS) entry which is preliminary data.</text>
</comment>
<dbReference type="InterPro" id="IPR006626">
    <property type="entry name" value="PbH1"/>
</dbReference>
<dbReference type="InterPro" id="IPR011050">
    <property type="entry name" value="Pectin_lyase_fold/virulence"/>
</dbReference>
<proteinExistence type="inferred from homology"/>
<dbReference type="SMART" id="SM00710">
    <property type="entry name" value="PbH1"/>
    <property type="match status" value="5"/>
</dbReference>
<dbReference type="Proteomes" id="UP000824469">
    <property type="component" value="Unassembled WGS sequence"/>
</dbReference>
<feature type="chain" id="PRO_5041312363" description="Polygalacturonase" evidence="5">
    <location>
        <begin position="22"/>
        <end position="467"/>
    </location>
</feature>